<feature type="compositionally biased region" description="Low complexity" evidence="1">
    <location>
        <begin position="658"/>
        <end position="679"/>
    </location>
</feature>
<proteinExistence type="predicted"/>
<dbReference type="InterPro" id="IPR016024">
    <property type="entry name" value="ARM-type_fold"/>
</dbReference>
<reference evidence="3" key="1">
    <citation type="journal article" date="2016" name="Nat. Commun.">
        <title>The Gonium pectorale genome demonstrates co-option of cell cycle regulation during the evolution of multicellularity.</title>
        <authorList>
            <person name="Hanschen E.R."/>
            <person name="Marriage T.N."/>
            <person name="Ferris P.J."/>
            <person name="Hamaji T."/>
            <person name="Toyoda A."/>
            <person name="Fujiyama A."/>
            <person name="Neme R."/>
            <person name="Noguchi H."/>
            <person name="Minakuchi Y."/>
            <person name="Suzuki M."/>
            <person name="Kawai-Toyooka H."/>
            <person name="Smith D.R."/>
            <person name="Sparks H."/>
            <person name="Anderson J."/>
            <person name="Bakaric R."/>
            <person name="Luria V."/>
            <person name="Karger A."/>
            <person name="Kirschner M.W."/>
            <person name="Durand P.M."/>
            <person name="Michod R.E."/>
            <person name="Nozaki H."/>
            <person name="Olson B.J."/>
        </authorList>
    </citation>
    <scope>NUCLEOTIDE SEQUENCE [LARGE SCALE GENOMIC DNA]</scope>
    <source>
        <strain evidence="3">NIES-2863</strain>
    </source>
</reference>
<feature type="region of interest" description="Disordered" evidence="1">
    <location>
        <begin position="349"/>
        <end position="383"/>
    </location>
</feature>
<feature type="compositionally biased region" description="Gly residues" evidence="1">
    <location>
        <begin position="680"/>
        <end position="689"/>
    </location>
</feature>
<evidence type="ECO:0000313" key="3">
    <source>
        <dbReference type="Proteomes" id="UP000075714"/>
    </source>
</evidence>
<feature type="compositionally biased region" description="Gly residues" evidence="1">
    <location>
        <begin position="367"/>
        <end position="380"/>
    </location>
</feature>
<dbReference type="PANTHER" id="PTHR46464:SF2">
    <property type="entry name" value="ANKYRIN AND ARMADILLO REPEAT-CONTAINING PROTEIN"/>
    <property type="match status" value="1"/>
</dbReference>
<dbReference type="AlphaFoldDB" id="A0A150G2P6"/>
<dbReference type="OrthoDB" id="10683051at2759"/>
<dbReference type="InterPro" id="IPR000225">
    <property type="entry name" value="Armadillo"/>
</dbReference>
<dbReference type="STRING" id="33097.A0A150G2P6"/>
<sequence>MTNLCLGGSGGSAAAAAGGDRDAQAALVAGGAGSGLGRMMSLRSVQALCHACDAMANLTLGPYPPAQSALSPSVPALGGLVAVSLGPSGQPLALAVKAGRALGNVCRGHAANQAAALQAGVMPVLAAWLRSRNGALLRAATSAVGNICAANATAAAAAAQAGALGPLLLLAEVVRAGAVTPLVRLVLFAGHDGVLRRSCHCLGTLVMGQPELQLAITGPMEPAAAAAASSDGAADSGGSKPSYDLPARLAALLRAASAGGDGPPPAAAASAGGYAADGGATAAGAPGGLRCSAALAAEVARLCGLLCFRSNAAAQERLAAAGVLEGLVGEEVVARAAYCAAVLADPTDPRVTAAPPASAEGQAEQGGSSGGDRGDAGGGSEEASDLRDSLAAAGLVPPLVRCLRHDSLDVAARGVAALEALVRGHRANALRVVAAGGIAALAELMERAGDTAAASAAGVTAAAAAAAGPAGAAATGGGAAAAASPVAAAKAARAGRAAAVAAAAGPGGGQGGSGHQLRAPAAAAAAASVASASATMAPGGSALAAAAMAPAGRESAAAEAVAAALWRRCVELWAALGGPAALVRLLNHQAAPVVERAAVLVRAVAEGGDTEAQSRLLRASSAAPLLRACRHRHPAVAEAAMAAVAALAACEPPLGPSAGSAGVGAGKSHPTAKGAAANGGAKGGKGSGGTSAPAPAAAAASFRAQLVDAGALGVLQGLQTDFPHGTDSFITLY</sequence>
<dbReference type="Gene3D" id="1.25.10.10">
    <property type="entry name" value="Leucine-rich Repeat Variant"/>
    <property type="match status" value="3"/>
</dbReference>
<dbReference type="SMART" id="SM00185">
    <property type="entry name" value="ARM"/>
    <property type="match status" value="5"/>
</dbReference>
<keyword evidence="3" id="KW-1185">Reference proteome</keyword>
<dbReference type="InterPro" id="IPR011989">
    <property type="entry name" value="ARM-like"/>
</dbReference>
<dbReference type="Proteomes" id="UP000075714">
    <property type="component" value="Unassembled WGS sequence"/>
</dbReference>
<dbReference type="PANTHER" id="PTHR46464">
    <property type="entry name" value="ANK_REP_REGION DOMAIN-CONTAINING PROTEIN"/>
    <property type="match status" value="1"/>
</dbReference>
<comment type="caution">
    <text evidence="2">The sequence shown here is derived from an EMBL/GenBank/DDBJ whole genome shotgun (WGS) entry which is preliminary data.</text>
</comment>
<evidence type="ECO:0008006" key="4">
    <source>
        <dbReference type="Google" id="ProtNLM"/>
    </source>
</evidence>
<accession>A0A150G2P6</accession>
<feature type="compositionally biased region" description="Low complexity" evidence="1">
    <location>
        <begin position="357"/>
        <end position="366"/>
    </location>
</feature>
<name>A0A150G2P6_GONPE</name>
<gene>
    <name evidence="2" type="ORF">GPECTOR_73g663</name>
</gene>
<feature type="region of interest" description="Disordered" evidence="1">
    <location>
        <begin position="658"/>
        <end position="694"/>
    </location>
</feature>
<evidence type="ECO:0000313" key="2">
    <source>
        <dbReference type="EMBL" id="KXZ44142.1"/>
    </source>
</evidence>
<dbReference type="InterPro" id="IPR043379">
    <property type="entry name" value="ANKAR"/>
</dbReference>
<dbReference type="SUPFAM" id="SSF48371">
    <property type="entry name" value="ARM repeat"/>
    <property type="match status" value="1"/>
</dbReference>
<organism evidence="2 3">
    <name type="scientific">Gonium pectorale</name>
    <name type="common">Green alga</name>
    <dbReference type="NCBI Taxonomy" id="33097"/>
    <lineage>
        <taxon>Eukaryota</taxon>
        <taxon>Viridiplantae</taxon>
        <taxon>Chlorophyta</taxon>
        <taxon>core chlorophytes</taxon>
        <taxon>Chlorophyceae</taxon>
        <taxon>CS clade</taxon>
        <taxon>Chlamydomonadales</taxon>
        <taxon>Volvocaceae</taxon>
        <taxon>Gonium</taxon>
    </lineage>
</organism>
<evidence type="ECO:0000256" key="1">
    <source>
        <dbReference type="SAM" id="MobiDB-lite"/>
    </source>
</evidence>
<protein>
    <recommendedName>
        <fullName evidence="4">Armadillo repeat-containing domain-containing protein</fullName>
    </recommendedName>
</protein>
<dbReference type="EMBL" id="LSYV01000074">
    <property type="protein sequence ID" value="KXZ44142.1"/>
    <property type="molecule type" value="Genomic_DNA"/>
</dbReference>